<keyword evidence="4" id="KW-0904">Protein phosphatase</keyword>
<evidence type="ECO:0000256" key="1">
    <source>
        <dbReference type="ARBA" id="ARBA00008601"/>
    </source>
</evidence>
<name>A0A5J4VUK9_9EUKA</name>
<comment type="caution">
    <text evidence="7">The sequence shown here is derived from an EMBL/GenBank/DDBJ whole genome shotgun (WGS) entry which is preliminary data.</text>
</comment>
<keyword evidence="3" id="KW-0378">Hydrolase</keyword>
<protein>
    <recommendedName>
        <fullName evidence="2">protein-tyrosine-phosphatase</fullName>
        <ecNumber evidence="2">3.1.3.48</ecNumber>
    </recommendedName>
</protein>
<proteinExistence type="inferred from homology"/>
<dbReference type="InterPro" id="IPR020422">
    <property type="entry name" value="TYR_PHOSPHATASE_DUAL_dom"/>
</dbReference>
<dbReference type="InterPro" id="IPR000340">
    <property type="entry name" value="Dual-sp_phosphatase_cat-dom"/>
</dbReference>
<dbReference type="InterPro" id="IPR036873">
    <property type="entry name" value="Rhodanese-like_dom_sf"/>
</dbReference>
<feature type="domain" description="Tyrosine-protein phosphatase" evidence="5">
    <location>
        <begin position="145"/>
        <end position="318"/>
    </location>
</feature>
<dbReference type="GO" id="GO:0004725">
    <property type="term" value="F:protein tyrosine phosphatase activity"/>
    <property type="evidence" value="ECO:0007669"/>
    <property type="project" value="UniProtKB-EC"/>
</dbReference>
<dbReference type="CDD" id="cd14498">
    <property type="entry name" value="DSP"/>
    <property type="match status" value="1"/>
</dbReference>
<reference evidence="7 8" key="1">
    <citation type="submission" date="2019-03" db="EMBL/GenBank/DDBJ databases">
        <title>Single cell metagenomics reveals metabolic interactions within the superorganism composed of flagellate Streblomastix strix and complex community of Bacteroidetes bacteria on its surface.</title>
        <authorList>
            <person name="Treitli S.C."/>
            <person name="Kolisko M."/>
            <person name="Husnik F."/>
            <person name="Keeling P."/>
            <person name="Hampl V."/>
        </authorList>
    </citation>
    <scope>NUCLEOTIDE SEQUENCE [LARGE SCALE GENOMIC DNA]</scope>
    <source>
        <strain evidence="7">ST1C</strain>
    </source>
</reference>
<sequence length="398" mass="45665">MQFVTQQDLFNTVTSWKYYLAIVYDLRPKIEFDACHVIKAQNLDISSVHEDLSKIKESKADSITFLKQQNGYENFEKSAVINVYFITGKNTDAYIIDVHAIFANCIAPNRLYYLDVDFDTFKQNYSVTCSSSSEQESRESNIYRTPNEIIPGLFLGGYRTPEKMHQILQELKITHILNCAKEFTPNSDGKSNDEYKVPDNVIVHHIEVSYEPNSQINFAESFQFIDSALNEVQSQSSSLSSSSSSSSSSSIIHSKPRVFVHCQAGMSRSATIVIGYLMDKFHLTFFNALEFAVHQRSVVCPDQILVQQLFLKEYELVDQFGVIDNELIKQSLNYDNQLSAIEIELKKKLQPLINLQDISRLPKVSDSELMRLRSLFQSSYQQAKDKWNNRKQDEDQDA</sequence>
<dbReference type="InterPro" id="IPR000387">
    <property type="entry name" value="Tyr_Pase_dom"/>
</dbReference>
<evidence type="ECO:0000259" key="6">
    <source>
        <dbReference type="PROSITE" id="PS50056"/>
    </source>
</evidence>
<dbReference type="SUPFAM" id="SSF52799">
    <property type="entry name" value="(Phosphotyrosine protein) phosphatases II"/>
    <property type="match status" value="1"/>
</dbReference>
<dbReference type="AlphaFoldDB" id="A0A5J4VUK9"/>
<dbReference type="PROSITE" id="PS50054">
    <property type="entry name" value="TYR_PHOSPHATASE_DUAL"/>
    <property type="match status" value="1"/>
</dbReference>
<dbReference type="Gene3D" id="3.90.190.10">
    <property type="entry name" value="Protein tyrosine phosphatase superfamily"/>
    <property type="match status" value="1"/>
</dbReference>
<dbReference type="OrthoDB" id="2017893at2759"/>
<dbReference type="PANTHER" id="PTHR10159:SF519">
    <property type="entry name" value="DUAL SPECIFICITY PROTEIN PHOSPHATASE MPK3"/>
    <property type="match status" value="1"/>
</dbReference>
<comment type="similarity">
    <text evidence="1">Belongs to the protein-tyrosine phosphatase family. Non-receptor class dual specificity subfamily.</text>
</comment>
<dbReference type="GO" id="GO:0043409">
    <property type="term" value="P:negative regulation of MAPK cascade"/>
    <property type="evidence" value="ECO:0007669"/>
    <property type="project" value="TreeGrafter"/>
</dbReference>
<dbReference type="EMBL" id="SNRW01004960">
    <property type="protein sequence ID" value="KAA6386100.1"/>
    <property type="molecule type" value="Genomic_DNA"/>
</dbReference>
<evidence type="ECO:0000313" key="7">
    <source>
        <dbReference type="EMBL" id="KAA6386100.1"/>
    </source>
</evidence>
<evidence type="ECO:0000313" key="8">
    <source>
        <dbReference type="Proteomes" id="UP000324800"/>
    </source>
</evidence>
<organism evidence="7 8">
    <name type="scientific">Streblomastix strix</name>
    <dbReference type="NCBI Taxonomy" id="222440"/>
    <lineage>
        <taxon>Eukaryota</taxon>
        <taxon>Metamonada</taxon>
        <taxon>Preaxostyla</taxon>
        <taxon>Oxymonadida</taxon>
        <taxon>Streblomastigidae</taxon>
        <taxon>Streblomastix</taxon>
    </lineage>
</organism>
<evidence type="ECO:0000256" key="2">
    <source>
        <dbReference type="ARBA" id="ARBA00013064"/>
    </source>
</evidence>
<dbReference type="Proteomes" id="UP000324800">
    <property type="component" value="Unassembled WGS sequence"/>
</dbReference>
<evidence type="ECO:0000256" key="3">
    <source>
        <dbReference type="ARBA" id="ARBA00022801"/>
    </source>
</evidence>
<dbReference type="InterPro" id="IPR029021">
    <property type="entry name" value="Prot-tyrosine_phosphatase-like"/>
</dbReference>
<dbReference type="Pfam" id="PF00782">
    <property type="entry name" value="DSPc"/>
    <property type="match status" value="1"/>
</dbReference>
<dbReference type="InterPro" id="IPR016130">
    <property type="entry name" value="Tyr_Pase_AS"/>
</dbReference>
<accession>A0A5J4VUK9</accession>
<feature type="domain" description="Tyrosine specific protein phosphatases" evidence="6">
    <location>
        <begin position="226"/>
        <end position="296"/>
    </location>
</feature>
<dbReference type="Gene3D" id="3.40.250.10">
    <property type="entry name" value="Rhodanese-like domain"/>
    <property type="match status" value="1"/>
</dbReference>
<gene>
    <name evidence="7" type="ORF">EZS28_018372</name>
</gene>
<evidence type="ECO:0000256" key="4">
    <source>
        <dbReference type="ARBA" id="ARBA00022912"/>
    </source>
</evidence>
<dbReference type="PANTHER" id="PTHR10159">
    <property type="entry name" value="DUAL SPECIFICITY PROTEIN PHOSPHATASE"/>
    <property type="match status" value="1"/>
</dbReference>
<dbReference type="PROSITE" id="PS00383">
    <property type="entry name" value="TYR_PHOSPHATASE_1"/>
    <property type="match status" value="1"/>
</dbReference>
<dbReference type="SMART" id="SM00195">
    <property type="entry name" value="DSPc"/>
    <property type="match status" value="1"/>
</dbReference>
<evidence type="ECO:0000259" key="5">
    <source>
        <dbReference type="PROSITE" id="PS50054"/>
    </source>
</evidence>
<dbReference type="EC" id="3.1.3.48" evidence="2"/>
<dbReference type="PROSITE" id="PS50056">
    <property type="entry name" value="TYR_PHOSPHATASE_2"/>
    <property type="match status" value="1"/>
</dbReference>
<dbReference type="GO" id="GO:0005737">
    <property type="term" value="C:cytoplasm"/>
    <property type="evidence" value="ECO:0007669"/>
    <property type="project" value="TreeGrafter"/>
</dbReference>